<proteinExistence type="predicted"/>
<dbReference type="AlphaFoldDB" id="B1C3W5"/>
<sequence>MMKKYKYTNFIFSKDARRTRFFTNLKFVLNNKFHTNFDLSLIPFQKSVRKHFGKEKYDAVYT</sequence>
<protein>
    <submittedName>
        <fullName evidence="1">Uncharacterized protein</fullName>
    </submittedName>
</protein>
<accession>B1C3W5</accession>
<evidence type="ECO:0000313" key="1">
    <source>
        <dbReference type="EMBL" id="EDS74349.1"/>
    </source>
</evidence>
<dbReference type="HOGENOM" id="CLU_2896199_0_0_9"/>
<name>B1C3W5_9FIRM</name>
<dbReference type="Proteomes" id="UP000004910">
    <property type="component" value="Unassembled WGS sequence"/>
</dbReference>
<dbReference type="EMBL" id="ABIK02000014">
    <property type="protein sequence ID" value="EDS74349.1"/>
    <property type="molecule type" value="Genomic_DNA"/>
</dbReference>
<comment type="caution">
    <text evidence="1">The sequence shown here is derived from an EMBL/GenBank/DDBJ whole genome shotgun (WGS) entry which is preliminary data.</text>
</comment>
<organism evidence="1 2">
    <name type="scientific">Thomasclavelia spiroformis DSM 1552</name>
    <dbReference type="NCBI Taxonomy" id="428126"/>
    <lineage>
        <taxon>Bacteria</taxon>
        <taxon>Bacillati</taxon>
        <taxon>Bacillota</taxon>
        <taxon>Erysipelotrichia</taxon>
        <taxon>Erysipelotrichales</taxon>
        <taxon>Coprobacillaceae</taxon>
        <taxon>Thomasclavelia</taxon>
    </lineage>
</organism>
<gene>
    <name evidence="1" type="ORF">CLOSPI_01933</name>
</gene>
<reference evidence="1" key="2">
    <citation type="submission" date="2014-06" db="EMBL/GenBank/DDBJ databases">
        <title>Draft genome sequence of Clostridium spiroforme (DSM 1552).</title>
        <authorList>
            <person name="Sudarsanam P."/>
            <person name="Ley R."/>
            <person name="Guruge J."/>
            <person name="Turnbaugh P.J."/>
            <person name="Mahowald M."/>
            <person name="Liep D."/>
            <person name="Gordon J."/>
        </authorList>
    </citation>
    <scope>NUCLEOTIDE SEQUENCE</scope>
    <source>
        <strain evidence="1">DSM 1552</strain>
    </source>
</reference>
<evidence type="ECO:0000313" key="2">
    <source>
        <dbReference type="Proteomes" id="UP000004910"/>
    </source>
</evidence>
<reference evidence="1" key="1">
    <citation type="submission" date="2008-02" db="EMBL/GenBank/DDBJ databases">
        <authorList>
            <person name="Fulton L."/>
            <person name="Clifton S."/>
            <person name="Fulton B."/>
            <person name="Xu J."/>
            <person name="Minx P."/>
            <person name="Pepin K.H."/>
            <person name="Johnson M."/>
            <person name="Thiruvilangam P."/>
            <person name="Bhonagiri V."/>
            <person name="Nash W.E."/>
            <person name="Mardis E.R."/>
            <person name="Wilson R.K."/>
        </authorList>
    </citation>
    <scope>NUCLEOTIDE SEQUENCE [LARGE SCALE GENOMIC DNA]</scope>
    <source>
        <strain evidence="1">DSM 1552</strain>
    </source>
</reference>
<keyword evidence="2" id="KW-1185">Reference proteome</keyword>
<dbReference type="STRING" id="428126.CLOSPI_01933"/>